<organism evidence="1 2">
    <name type="scientific">Entomortierella chlamydospora</name>
    <dbReference type="NCBI Taxonomy" id="101097"/>
    <lineage>
        <taxon>Eukaryota</taxon>
        <taxon>Fungi</taxon>
        <taxon>Fungi incertae sedis</taxon>
        <taxon>Mucoromycota</taxon>
        <taxon>Mortierellomycotina</taxon>
        <taxon>Mortierellomycetes</taxon>
        <taxon>Mortierellales</taxon>
        <taxon>Mortierellaceae</taxon>
        <taxon>Entomortierella</taxon>
    </lineage>
</organism>
<accession>A0A9P6MEC7</accession>
<dbReference type="EMBL" id="JAAAID010004112">
    <property type="protein sequence ID" value="KAF9994271.1"/>
    <property type="molecule type" value="Genomic_DNA"/>
</dbReference>
<name>A0A9P6MEC7_9FUNG</name>
<proteinExistence type="predicted"/>
<sequence>PHPLAVKREAFSLLTDGLTHQQIANCFNMGQTTITSWAKKLPKNALLGVKRPKAGR</sequence>
<feature type="non-terminal residue" evidence="1">
    <location>
        <position position="1"/>
    </location>
</feature>
<gene>
    <name evidence="1" type="ORF">BGZ80_007875</name>
</gene>
<reference evidence="1" key="1">
    <citation type="journal article" date="2020" name="Fungal Divers.">
        <title>Resolving the Mortierellaceae phylogeny through synthesis of multi-gene phylogenetics and phylogenomics.</title>
        <authorList>
            <person name="Vandepol N."/>
            <person name="Liber J."/>
            <person name="Desiro A."/>
            <person name="Na H."/>
            <person name="Kennedy M."/>
            <person name="Barry K."/>
            <person name="Grigoriev I.V."/>
            <person name="Miller A.N."/>
            <person name="O'Donnell K."/>
            <person name="Stajich J.E."/>
            <person name="Bonito G."/>
        </authorList>
    </citation>
    <scope>NUCLEOTIDE SEQUENCE</scope>
    <source>
        <strain evidence="1">NRRL 2769</strain>
    </source>
</reference>
<evidence type="ECO:0000313" key="1">
    <source>
        <dbReference type="EMBL" id="KAF9994271.1"/>
    </source>
</evidence>
<dbReference type="Proteomes" id="UP000703661">
    <property type="component" value="Unassembled WGS sequence"/>
</dbReference>
<comment type="caution">
    <text evidence="1">The sequence shown here is derived from an EMBL/GenBank/DDBJ whole genome shotgun (WGS) entry which is preliminary data.</text>
</comment>
<dbReference type="AlphaFoldDB" id="A0A9P6MEC7"/>
<keyword evidence="2" id="KW-1185">Reference proteome</keyword>
<protein>
    <submittedName>
        <fullName evidence="1">Uncharacterized protein</fullName>
    </submittedName>
</protein>
<evidence type="ECO:0000313" key="2">
    <source>
        <dbReference type="Proteomes" id="UP000703661"/>
    </source>
</evidence>